<organism evidence="1 2">
    <name type="scientific">Bacillus cytotoxicus</name>
    <dbReference type="NCBI Taxonomy" id="580165"/>
    <lineage>
        <taxon>Bacteria</taxon>
        <taxon>Bacillati</taxon>
        <taxon>Bacillota</taxon>
        <taxon>Bacilli</taxon>
        <taxon>Bacillales</taxon>
        <taxon>Bacillaceae</taxon>
        <taxon>Bacillus</taxon>
        <taxon>Bacillus cereus group</taxon>
    </lineage>
</organism>
<sequence length="77" mass="8986">MDNDWNCRIHYRYPIFSESQCFYGGKSSLATSALKEADRFVIYHLKAHYGKKMKGSWSEVRPDLSQLKQSPENLVDI</sequence>
<protein>
    <submittedName>
        <fullName evidence="1">Uncharacterized protein</fullName>
    </submittedName>
</protein>
<accession>A0AAX2CLQ0</accession>
<evidence type="ECO:0000313" key="1">
    <source>
        <dbReference type="EMBL" id="SCM02977.1"/>
    </source>
</evidence>
<comment type="caution">
    <text evidence="1">The sequence shown here is derived from an EMBL/GenBank/DDBJ whole genome shotgun (WGS) entry which is preliminary data.</text>
</comment>
<dbReference type="EMBL" id="FMIK01000048">
    <property type="protein sequence ID" value="SCM02977.1"/>
    <property type="molecule type" value="Genomic_DNA"/>
</dbReference>
<gene>
    <name evidence="1" type="ORF">BCB44BAC_03769</name>
</gene>
<proteinExistence type="predicted"/>
<name>A0AAX2CLQ0_9BACI</name>
<dbReference type="AlphaFoldDB" id="A0AAX2CLQ0"/>
<dbReference type="Proteomes" id="UP000242164">
    <property type="component" value="Unassembled WGS sequence"/>
</dbReference>
<dbReference type="RefSeq" id="WP_041810076.1">
    <property type="nucleotide sequence ID" value="NZ_FMJN01000036.1"/>
</dbReference>
<reference evidence="1 2" key="1">
    <citation type="submission" date="2016-08" db="EMBL/GenBank/DDBJ databases">
        <authorList>
            <person name="Loux V."/>
            <person name="Rue O."/>
        </authorList>
    </citation>
    <scope>NUCLEOTIDE SEQUENCE [LARGE SCALE GENOMIC DNA]</scope>
    <source>
        <strain evidence="1 2">AFSSA_08CEB44bac</strain>
    </source>
</reference>
<evidence type="ECO:0000313" key="2">
    <source>
        <dbReference type="Proteomes" id="UP000242164"/>
    </source>
</evidence>